<name>A0A0H4IRX0_9CAUD</name>
<dbReference type="Proteomes" id="UP000202763">
    <property type="component" value="Segment"/>
</dbReference>
<dbReference type="RefSeq" id="YP_009225576.1">
    <property type="nucleotide sequence ID" value="NC_029094.1"/>
</dbReference>
<dbReference type="EMBL" id="KR534323">
    <property type="protein sequence ID" value="AKO61043.1"/>
    <property type="molecule type" value="Genomic_DNA"/>
</dbReference>
<evidence type="ECO:0000313" key="2">
    <source>
        <dbReference type="Proteomes" id="UP000202763"/>
    </source>
</evidence>
<evidence type="ECO:0000313" key="1">
    <source>
        <dbReference type="EMBL" id="AKO61043.1"/>
    </source>
</evidence>
<accession>A0A0H4IRX0</accession>
<dbReference type="KEGG" id="vg:26796637"/>
<reference evidence="1 2" key="1">
    <citation type="submission" date="2015-05" db="EMBL/GenBank/DDBJ databases">
        <authorList>
            <person name="Wang D.B."/>
            <person name="Wang M."/>
        </authorList>
    </citation>
    <scope>NUCLEOTIDE SEQUENCE [LARGE SCALE GENOMIC DNA]</scope>
</reference>
<protein>
    <submittedName>
        <fullName evidence="1">Uncharacterized protein</fullName>
    </submittedName>
</protein>
<keyword evidence="2" id="KW-1185">Reference proteome</keyword>
<organism evidence="1 2">
    <name type="scientific">Pseudoalteromonas phage H101</name>
    <dbReference type="NCBI Taxonomy" id="1654919"/>
    <lineage>
        <taxon>Viruses</taxon>
        <taxon>Duplodnaviria</taxon>
        <taxon>Heunggongvirae</taxon>
        <taxon>Uroviricota</taxon>
        <taxon>Caudoviricetes</taxon>
        <taxon>Shandongvirus</taxon>
        <taxon>Shandongvirus H101</taxon>
    </lineage>
</organism>
<sequence length="57" mass="6674">MKQYWEVLGFQSVYEYMGWKFMNGEETAADEIMSNNPEFGQINKEQQSEVGVIYEAV</sequence>
<proteinExistence type="predicted"/>
<dbReference type="GeneID" id="26796637"/>